<gene>
    <name evidence="2" type="ORF">BOLC4T23916H</name>
</gene>
<feature type="domain" description="Reverse transcriptase zinc-binding" evidence="1">
    <location>
        <begin position="105"/>
        <end position="189"/>
    </location>
</feature>
<proteinExistence type="predicted"/>
<accession>A0A3P6CL59</accession>
<dbReference type="EMBL" id="LR031873">
    <property type="protein sequence ID" value="VDD08249.1"/>
    <property type="molecule type" value="Genomic_DNA"/>
</dbReference>
<evidence type="ECO:0000259" key="1">
    <source>
        <dbReference type="Pfam" id="PF13966"/>
    </source>
</evidence>
<name>A0A3P6CL59_BRAOL</name>
<protein>
    <recommendedName>
        <fullName evidence="1">Reverse transcriptase zinc-binding domain-containing protein</fullName>
    </recommendedName>
</protein>
<dbReference type="AlphaFoldDB" id="A0A3P6CL59"/>
<evidence type="ECO:0000313" key="2">
    <source>
        <dbReference type="EMBL" id="VDD08249.1"/>
    </source>
</evidence>
<dbReference type="InterPro" id="IPR026960">
    <property type="entry name" value="RVT-Znf"/>
</dbReference>
<organism evidence="2">
    <name type="scientific">Brassica oleracea</name>
    <name type="common">Wild cabbage</name>
    <dbReference type="NCBI Taxonomy" id="3712"/>
    <lineage>
        <taxon>Eukaryota</taxon>
        <taxon>Viridiplantae</taxon>
        <taxon>Streptophyta</taxon>
        <taxon>Embryophyta</taxon>
        <taxon>Tracheophyta</taxon>
        <taxon>Spermatophyta</taxon>
        <taxon>Magnoliopsida</taxon>
        <taxon>eudicotyledons</taxon>
        <taxon>Gunneridae</taxon>
        <taxon>Pentapetalae</taxon>
        <taxon>rosids</taxon>
        <taxon>malvids</taxon>
        <taxon>Brassicales</taxon>
        <taxon>Brassicaceae</taxon>
        <taxon>Brassiceae</taxon>
        <taxon>Brassica</taxon>
    </lineage>
</organism>
<reference evidence="2" key="1">
    <citation type="submission" date="2018-11" db="EMBL/GenBank/DDBJ databases">
        <authorList>
            <consortium name="Genoscope - CEA"/>
            <person name="William W."/>
        </authorList>
    </citation>
    <scope>NUCLEOTIDE SEQUENCE</scope>
</reference>
<dbReference type="Pfam" id="PF13966">
    <property type="entry name" value="zf-RVT"/>
    <property type="match status" value="1"/>
</dbReference>
<sequence>MARPMVCCELGSGITASFWHDNWTSHGPLIDLIGERGPQVTRLPIDAVVADALTDDGWWLDRSRSRSPTITLLKACLPNAQGIVDSEEDDTFLWYPEPGRGSGSFSASATWRALHHIPLEVFWHKVVWFSHRVPKHAFITWIAARDRMVTRDKLIRWGLRVPASSVLCSSHEESRIHLFFDCTFSSQVWTFFTSQLHLTPPQGFEAILR</sequence>